<dbReference type="OrthoDB" id="539398at2759"/>
<keyword evidence="1" id="KW-0472">Membrane</keyword>
<sequence length="269" mass="29853">MKLFPHLTTDLSSWAQRQPVFFTGSAGKHAAHINVSPKGMTDTHFAILTPNRCAYIDRTGSGCETISHAYENGRLCIMFMSLGDTPRIMRLFCRARVVEYNDAEFAPLVRAIAKGKRDAFDGARAVIVADIWEVQTSCGYGVPRVKRGLYVAGDERPEELLQKGFNGEGVGEKGRLDELCVFEARPTMDVMLAKKADGNGIREYQTLNNRDSIDGLPGLRVCRRDAGEVLWLGDLRAWVRRVARDWEALVVGFGMAVLVFLLGRVMGVV</sequence>
<dbReference type="KEGG" id="pchm:VFPPC_13192"/>
<dbReference type="Proteomes" id="UP000078397">
    <property type="component" value="Unassembled WGS sequence"/>
</dbReference>
<name>A0A179F6D4_METCM</name>
<keyword evidence="1" id="KW-1133">Transmembrane helix</keyword>
<reference evidence="2 3" key="1">
    <citation type="journal article" date="2016" name="PLoS Pathog.">
        <title>Biosynthesis of antibiotic leucinostatins in bio-control fungus Purpureocillium lilacinum and their inhibition on phytophthora revealed by genome mining.</title>
        <authorList>
            <person name="Wang G."/>
            <person name="Liu Z."/>
            <person name="Lin R."/>
            <person name="Li E."/>
            <person name="Mao Z."/>
            <person name="Ling J."/>
            <person name="Yang Y."/>
            <person name="Yin W.B."/>
            <person name="Xie B."/>
        </authorList>
    </citation>
    <scope>NUCLEOTIDE SEQUENCE [LARGE SCALE GENOMIC DNA]</scope>
    <source>
        <strain evidence="2">170</strain>
    </source>
</reference>
<keyword evidence="1" id="KW-0812">Transmembrane</keyword>
<protein>
    <submittedName>
        <fullName evidence="2">Pyridoxamine phosphate oxidase family protein</fullName>
    </submittedName>
</protein>
<keyword evidence="3" id="KW-1185">Reference proteome</keyword>
<accession>A0A179F6D4</accession>
<evidence type="ECO:0000313" key="2">
    <source>
        <dbReference type="EMBL" id="OAQ61004.1"/>
    </source>
</evidence>
<evidence type="ECO:0000313" key="3">
    <source>
        <dbReference type="Proteomes" id="UP000078397"/>
    </source>
</evidence>
<dbReference type="STRING" id="1380566.A0A179F6D4"/>
<comment type="caution">
    <text evidence="2">The sequence shown here is derived from an EMBL/GenBank/DDBJ whole genome shotgun (WGS) entry which is preliminary data.</text>
</comment>
<gene>
    <name evidence="2" type="ORF">VFPPC_13192</name>
</gene>
<dbReference type="AlphaFoldDB" id="A0A179F6D4"/>
<dbReference type="PANTHER" id="PTHR39336:SF1">
    <property type="entry name" value="PYRIDOXAMINE PHOSPHATE OXIDASE FAMILY PROTEIN (AFU_ORTHOLOGUE AFUA_6G11440)"/>
    <property type="match status" value="1"/>
</dbReference>
<dbReference type="PANTHER" id="PTHR39336">
    <property type="entry name" value="PYRIDOXAMINE PHOSPHATE OXIDASE FAMILY PROTEIN (AFU_ORTHOLOGUE AFUA_6G11440)"/>
    <property type="match status" value="1"/>
</dbReference>
<evidence type="ECO:0000256" key="1">
    <source>
        <dbReference type="SAM" id="Phobius"/>
    </source>
</evidence>
<dbReference type="RefSeq" id="XP_018138813.1">
    <property type="nucleotide sequence ID" value="XM_018290969.1"/>
</dbReference>
<proteinExistence type="predicted"/>
<feature type="transmembrane region" description="Helical" evidence="1">
    <location>
        <begin position="246"/>
        <end position="266"/>
    </location>
</feature>
<dbReference type="GeneID" id="28854963"/>
<organism evidence="2 3">
    <name type="scientific">Pochonia chlamydosporia 170</name>
    <dbReference type="NCBI Taxonomy" id="1380566"/>
    <lineage>
        <taxon>Eukaryota</taxon>
        <taxon>Fungi</taxon>
        <taxon>Dikarya</taxon>
        <taxon>Ascomycota</taxon>
        <taxon>Pezizomycotina</taxon>
        <taxon>Sordariomycetes</taxon>
        <taxon>Hypocreomycetidae</taxon>
        <taxon>Hypocreales</taxon>
        <taxon>Clavicipitaceae</taxon>
        <taxon>Pochonia</taxon>
    </lineage>
</organism>
<dbReference type="EMBL" id="LSBJ02000001">
    <property type="protein sequence ID" value="OAQ61004.1"/>
    <property type="molecule type" value="Genomic_DNA"/>
</dbReference>